<dbReference type="GO" id="GO:0006612">
    <property type="term" value="P:protein targeting to membrane"/>
    <property type="evidence" value="ECO:0007669"/>
    <property type="project" value="TreeGrafter"/>
</dbReference>
<evidence type="ECO:0000313" key="14">
    <source>
        <dbReference type="Proteomes" id="UP001501940"/>
    </source>
</evidence>
<reference evidence="13 14" key="1">
    <citation type="submission" date="2022-01" db="EMBL/GenBank/DDBJ databases">
        <title>A chromosome-scale genome assembly of the false clownfish, Amphiprion ocellaris.</title>
        <authorList>
            <person name="Ryu T."/>
        </authorList>
    </citation>
    <scope>NUCLEOTIDE SEQUENCE [LARGE SCALE GENOMIC DNA]</scope>
</reference>
<evidence type="ECO:0000256" key="5">
    <source>
        <dbReference type="ARBA" id="ARBA00022989"/>
    </source>
</evidence>
<evidence type="ECO:0000256" key="1">
    <source>
        <dbReference type="ARBA" id="ARBA00004127"/>
    </source>
</evidence>
<protein>
    <recommendedName>
        <fullName evidence="11">Palmitoyltransferase</fullName>
        <ecNumber evidence="11">2.3.1.225</ecNumber>
    </recommendedName>
</protein>
<evidence type="ECO:0000256" key="7">
    <source>
        <dbReference type="ARBA" id="ARBA00023139"/>
    </source>
</evidence>
<dbReference type="GO" id="GO:0019706">
    <property type="term" value="F:protein-cysteine S-palmitoyltransferase activity"/>
    <property type="evidence" value="ECO:0007669"/>
    <property type="project" value="UniProtKB-EC"/>
</dbReference>
<reference evidence="13" key="3">
    <citation type="submission" date="2025-09" db="UniProtKB">
        <authorList>
            <consortium name="Ensembl"/>
        </authorList>
    </citation>
    <scope>IDENTIFICATION</scope>
</reference>
<evidence type="ECO:0000256" key="8">
    <source>
        <dbReference type="ARBA" id="ARBA00023288"/>
    </source>
</evidence>
<dbReference type="Ensembl" id="ENSAOCT00000078147.1">
    <property type="protein sequence ID" value="ENSAOCP00000032975.1"/>
    <property type="gene ID" value="ENSAOCG00000030883.1"/>
</dbReference>
<dbReference type="GO" id="GO:0005794">
    <property type="term" value="C:Golgi apparatus"/>
    <property type="evidence" value="ECO:0007669"/>
    <property type="project" value="TreeGrafter"/>
</dbReference>
<feature type="transmembrane region" description="Helical" evidence="11">
    <location>
        <begin position="17"/>
        <end position="38"/>
    </location>
</feature>
<evidence type="ECO:0000256" key="4">
    <source>
        <dbReference type="ARBA" id="ARBA00022692"/>
    </source>
</evidence>
<evidence type="ECO:0000259" key="12">
    <source>
        <dbReference type="Pfam" id="PF01529"/>
    </source>
</evidence>
<dbReference type="GO" id="GO:0005783">
    <property type="term" value="C:endoplasmic reticulum"/>
    <property type="evidence" value="ECO:0007669"/>
    <property type="project" value="TreeGrafter"/>
</dbReference>
<dbReference type="Pfam" id="PF01529">
    <property type="entry name" value="DHHC"/>
    <property type="match status" value="1"/>
</dbReference>
<evidence type="ECO:0000256" key="11">
    <source>
        <dbReference type="RuleBase" id="RU079119"/>
    </source>
</evidence>
<comment type="subcellular location">
    <subcellularLocation>
        <location evidence="1">Endomembrane system</location>
        <topology evidence="1">Multi-pass membrane protein</topology>
    </subcellularLocation>
</comment>
<proteinExistence type="inferred from homology"/>
<keyword evidence="6 11" id="KW-0472">Membrane</keyword>
<keyword evidence="7" id="KW-0564">Palmitate</keyword>
<dbReference type="GeneTree" id="ENSGT00940000156902"/>
<dbReference type="AlphaFoldDB" id="A0AAQ5X0M3"/>
<keyword evidence="9 11" id="KW-0012">Acyltransferase</keyword>
<evidence type="ECO:0000313" key="13">
    <source>
        <dbReference type="Ensembl" id="ENSAOCP00000032975.1"/>
    </source>
</evidence>
<sequence>MRDFVVKMVQNMFRTGFLVRASHTLLTWIVTVVLFLHDTDLRRCEERGELLLPALFFLLVVLSVLLYFTVSLMDPGFVLTDTVKGVHGSSEETESMIPESSTPRLRRCGFCLLQQPMRAKHCQTCKRCVRRFDHHCPWMENCVGERNHRWFVVYLLVQLLVLLWALHVALYLQRRHLGAVVQRERVPAGGAGRGRGFLRGGGAAAGLPSLPGVRQLHHLGVHVAPPHLLPEDLQGRGEPVRPRSFLQPLGLLLHLQDGGVGAGLPEELPEPRLTSEHCLNVNIQVKLWAR</sequence>
<feature type="domain" description="Palmitoyltransferase DHHC" evidence="12">
    <location>
        <begin position="105"/>
        <end position="171"/>
    </location>
</feature>
<evidence type="ECO:0000256" key="6">
    <source>
        <dbReference type="ARBA" id="ARBA00023136"/>
    </source>
</evidence>
<dbReference type="PANTHER" id="PTHR22883:SF301">
    <property type="entry name" value="PALMITOYLTRANSFERASE ZDHHC12"/>
    <property type="match status" value="1"/>
</dbReference>
<dbReference type="GeneID" id="111563073"/>
<keyword evidence="3 11" id="KW-0808">Transferase</keyword>
<comment type="catalytic activity">
    <reaction evidence="10">
        <text>L-cysteinyl-[protein] + hexadecanoyl-CoA = S-hexadecanoyl-L-cysteinyl-[protein] + CoA</text>
        <dbReference type="Rhea" id="RHEA:36683"/>
        <dbReference type="Rhea" id="RHEA-COMP:10131"/>
        <dbReference type="Rhea" id="RHEA-COMP:11032"/>
        <dbReference type="ChEBI" id="CHEBI:29950"/>
        <dbReference type="ChEBI" id="CHEBI:57287"/>
        <dbReference type="ChEBI" id="CHEBI:57379"/>
        <dbReference type="ChEBI" id="CHEBI:74151"/>
        <dbReference type="EC" id="2.3.1.225"/>
    </reaction>
    <physiologicalReaction direction="left-to-right" evidence="10">
        <dbReference type="Rhea" id="RHEA:36684"/>
    </physiologicalReaction>
</comment>
<feature type="transmembrane region" description="Helical" evidence="11">
    <location>
        <begin position="50"/>
        <end position="70"/>
    </location>
</feature>
<evidence type="ECO:0000256" key="10">
    <source>
        <dbReference type="ARBA" id="ARBA00047790"/>
    </source>
</evidence>
<accession>A0AAQ5X0M3</accession>
<feature type="transmembrane region" description="Helical" evidence="11">
    <location>
        <begin position="151"/>
        <end position="172"/>
    </location>
</feature>
<keyword evidence="4 11" id="KW-0812">Transmembrane</keyword>
<comment type="similarity">
    <text evidence="2 11">Belongs to the DHHC palmitoyltransferase family.</text>
</comment>
<dbReference type="RefSeq" id="XP_035800193.1">
    <property type="nucleotide sequence ID" value="XM_035944300.2"/>
</dbReference>
<dbReference type="CTD" id="100332332"/>
<evidence type="ECO:0000256" key="9">
    <source>
        <dbReference type="ARBA" id="ARBA00023315"/>
    </source>
</evidence>
<comment type="domain">
    <text evidence="11">The DHHC domain is required for palmitoyltransferase activity.</text>
</comment>
<dbReference type="Proteomes" id="UP001501940">
    <property type="component" value="Chromosome 6"/>
</dbReference>
<dbReference type="EC" id="2.3.1.225" evidence="11"/>
<keyword evidence="5 11" id="KW-1133">Transmembrane helix</keyword>
<organism evidence="13 14">
    <name type="scientific">Amphiprion ocellaris</name>
    <name type="common">Clown anemonefish</name>
    <dbReference type="NCBI Taxonomy" id="80972"/>
    <lineage>
        <taxon>Eukaryota</taxon>
        <taxon>Metazoa</taxon>
        <taxon>Chordata</taxon>
        <taxon>Craniata</taxon>
        <taxon>Vertebrata</taxon>
        <taxon>Euteleostomi</taxon>
        <taxon>Actinopterygii</taxon>
        <taxon>Neopterygii</taxon>
        <taxon>Teleostei</taxon>
        <taxon>Neoteleostei</taxon>
        <taxon>Acanthomorphata</taxon>
        <taxon>Ovalentaria</taxon>
        <taxon>Pomacentridae</taxon>
        <taxon>Amphiprion</taxon>
    </lineage>
</organism>
<evidence type="ECO:0000256" key="3">
    <source>
        <dbReference type="ARBA" id="ARBA00022679"/>
    </source>
</evidence>
<dbReference type="PANTHER" id="PTHR22883">
    <property type="entry name" value="ZINC FINGER DHHC DOMAIN CONTAINING PROTEIN"/>
    <property type="match status" value="1"/>
</dbReference>
<dbReference type="PROSITE" id="PS50216">
    <property type="entry name" value="DHHC"/>
    <property type="match status" value="1"/>
</dbReference>
<dbReference type="InterPro" id="IPR001594">
    <property type="entry name" value="Palmitoyltrfase_DHHC"/>
</dbReference>
<keyword evidence="14" id="KW-1185">Reference proteome</keyword>
<dbReference type="InterPro" id="IPR039859">
    <property type="entry name" value="PFA4/ZDH16/20/ERF2-like"/>
</dbReference>
<reference evidence="13" key="2">
    <citation type="submission" date="2025-08" db="UniProtKB">
        <authorList>
            <consortium name="Ensembl"/>
        </authorList>
    </citation>
    <scope>IDENTIFICATION</scope>
</reference>
<name>A0AAQ5X0M3_AMPOC</name>
<keyword evidence="8" id="KW-0449">Lipoprotein</keyword>
<evidence type="ECO:0000256" key="2">
    <source>
        <dbReference type="ARBA" id="ARBA00008574"/>
    </source>
</evidence>